<proteinExistence type="predicted"/>
<evidence type="ECO:0000313" key="3">
    <source>
        <dbReference type="Proteomes" id="UP000187406"/>
    </source>
</evidence>
<sequence length="633" mass="72388">MAGWSILADGSGLDCIEIVGRNGCCREIDHDVMDSVDDDDDCDDYMVKLRCLFDPVLSVFIRKSNDRGLLRPIPARLGDGKLLDLFKLFWVVGERGGFDFVSNNILWVDVVEELGLDLEVSTSVKLIYAKYLHELEKWLRRSCRYRRLENGDGECVDNPGLCSELMEKFRDLLSDVLDQTGEDNELALSECRASGKHVEKDNEEDEFSLSVTKNRCRIQNTDGKMYIDDNRNLKYDDEKLGNHDGSDPIIAKESNFRKRKRDSLLGMLNWVIQISKCPDDPSMGAIPEPSKLKEHGGNELWVQAIRAREALLRRRHVHTNAEESLLQNNQKMHPSMYKDIIDFNHQSTERLRSSERLPTLVKSRLCSCCSSCSDTQSKLLRSHNTEFQNVPKEKTPMNDPIDQALGTVDASHTNAEASLCVDDSLQKHVSVGPLFQAEVPEWTDVVSDSDSKWLGRPVWPLKNREDRSLYVTDYIGKGRQDLCGCQFPGGVECIRFHIVEKRIKLKLELGSAFYHWRFDCMGEEVSLRWTVEEEKRFKNMLKLNPSFLIKGFLNGISRCFPRKTRENLVSYYFNVFIVQRRSYQNRVTPKHIDSDDDESELGSISDSFGHEAVKVPGSNMLICSQNNQCTDLG</sequence>
<dbReference type="CDD" id="cd16100">
    <property type="entry name" value="ARID"/>
    <property type="match status" value="1"/>
</dbReference>
<reference evidence="3" key="1">
    <citation type="submission" date="2016-04" db="EMBL/GenBank/DDBJ databases">
        <title>Cephalotus genome sequencing.</title>
        <authorList>
            <person name="Fukushima K."/>
            <person name="Hasebe M."/>
            <person name="Fang X."/>
        </authorList>
    </citation>
    <scope>NUCLEOTIDE SEQUENCE [LARGE SCALE GENOMIC DNA]</scope>
    <source>
        <strain evidence="3">cv. St1</strain>
    </source>
</reference>
<dbReference type="SMART" id="SM00501">
    <property type="entry name" value="BRIGHT"/>
    <property type="match status" value="1"/>
</dbReference>
<dbReference type="Gene3D" id="1.10.150.60">
    <property type="entry name" value="ARID DNA-binding domain"/>
    <property type="match status" value="1"/>
</dbReference>
<dbReference type="SUPFAM" id="SSF46774">
    <property type="entry name" value="ARID-like"/>
    <property type="match status" value="1"/>
</dbReference>
<dbReference type="InterPro" id="IPR001005">
    <property type="entry name" value="SANT/Myb"/>
</dbReference>
<protein>
    <submittedName>
        <fullName evidence="2">ARID domain-containing protein</fullName>
    </submittedName>
</protein>
<accession>A0A1Q3C7A1</accession>
<gene>
    <name evidence="2" type="ORF">CFOL_v3_19575</name>
</gene>
<dbReference type="CDD" id="cd00167">
    <property type="entry name" value="SANT"/>
    <property type="match status" value="1"/>
</dbReference>
<organism evidence="2 3">
    <name type="scientific">Cephalotus follicularis</name>
    <name type="common">Albany pitcher plant</name>
    <dbReference type="NCBI Taxonomy" id="3775"/>
    <lineage>
        <taxon>Eukaryota</taxon>
        <taxon>Viridiplantae</taxon>
        <taxon>Streptophyta</taxon>
        <taxon>Embryophyta</taxon>
        <taxon>Tracheophyta</taxon>
        <taxon>Spermatophyta</taxon>
        <taxon>Magnoliopsida</taxon>
        <taxon>eudicotyledons</taxon>
        <taxon>Gunneridae</taxon>
        <taxon>Pentapetalae</taxon>
        <taxon>rosids</taxon>
        <taxon>fabids</taxon>
        <taxon>Oxalidales</taxon>
        <taxon>Cephalotaceae</taxon>
        <taxon>Cephalotus</taxon>
    </lineage>
</organism>
<dbReference type="Pfam" id="PF01388">
    <property type="entry name" value="ARID"/>
    <property type="match status" value="1"/>
</dbReference>
<dbReference type="InParanoid" id="A0A1Q3C7A1"/>
<dbReference type="OrthoDB" id="1938591at2759"/>
<dbReference type="InterPro" id="IPR036431">
    <property type="entry name" value="ARID_dom_sf"/>
</dbReference>
<evidence type="ECO:0000313" key="2">
    <source>
        <dbReference type="EMBL" id="GAV76100.1"/>
    </source>
</evidence>
<dbReference type="PANTHER" id="PTHR46410:SF18">
    <property type="entry name" value="AT-RICH INTERACTIVE DOMAIN-CONTAINING PROTEIN 2"/>
    <property type="match status" value="1"/>
</dbReference>
<dbReference type="GO" id="GO:0003677">
    <property type="term" value="F:DNA binding"/>
    <property type="evidence" value="ECO:0007669"/>
    <property type="project" value="InterPro"/>
</dbReference>
<evidence type="ECO:0000259" key="1">
    <source>
        <dbReference type="PROSITE" id="PS51011"/>
    </source>
</evidence>
<dbReference type="PROSITE" id="PS51011">
    <property type="entry name" value="ARID"/>
    <property type="match status" value="1"/>
</dbReference>
<dbReference type="FunCoup" id="A0A1Q3C7A1">
    <property type="interactions" value="15"/>
</dbReference>
<feature type="domain" description="ARID" evidence="1">
    <location>
        <begin position="47"/>
        <end position="140"/>
    </location>
</feature>
<keyword evidence="3" id="KW-1185">Reference proteome</keyword>
<dbReference type="InterPro" id="IPR001606">
    <property type="entry name" value="ARID_dom"/>
</dbReference>
<comment type="caution">
    <text evidence="2">The sequence shown here is derived from an EMBL/GenBank/DDBJ whole genome shotgun (WGS) entry which is preliminary data.</text>
</comment>
<dbReference type="SMART" id="SM01014">
    <property type="entry name" value="ARID"/>
    <property type="match status" value="1"/>
</dbReference>
<dbReference type="Proteomes" id="UP000187406">
    <property type="component" value="Unassembled WGS sequence"/>
</dbReference>
<name>A0A1Q3C7A1_CEPFO</name>
<dbReference type="AlphaFoldDB" id="A0A1Q3C7A1"/>
<dbReference type="EMBL" id="BDDD01001449">
    <property type="protein sequence ID" value="GAV76100.1"/>
    <property type="molecule type" value="Genomic_DNA"/>
</dbReference>
<dbReference type="PANTHER" id="PTHR46410">
    <property type="entry name" value="AT-RICH INTERACTIVE DOMAIN-CONTAINING PROTEIN 2"/>
    <property type="match status" value="1"/>
</dbReference>